<dbReference type="Proteomes" id="UP000377798">
    <property type="component" value="Unassembled WGS sequence"/>
</dbReference>
<name>A0A8H2QX96_9FIRM</name>
<sequence>MKNTQYFAGIIQELNGVLEEKYRKIHAWSQEEFLDYIQTYAGPLGRMKKLTPQELKEYGVVVGLDGSVNRLGGAYPHYVELYRGLAMSTQGHSSSVEEIYTPLLEEKMDQEEDQDQKDQDDRKRRLAEIEMKTAIQYMKTQPVDYLMMDGGLIRYRMYSNLWEEFTQTALERDVVTFGVIKDIKTAILGQGDQTQGLYDREILFGQLKAGDVIYIDDKKNKKVPSGLTSAFLKSSKEIQVVGLDLLKEQEGQMEKVCNLVYTLTPEGGRGVPLWIDIVDHEVKITDQEMEALFESYMDRDLFHRLFVSERDLRRL</sequence>
<dbReference type="RefSeq" id="WP_131747938.1">
    <property type="nucleotide sequence ID" value="NZ_CAACYI010000001.1"/>
</dbReference>
<gene>
    <name evidence="2" type="ORF">NCTC13150_00083</name>
</gene>
<evidence type="ECO:0000313" key="2">
    <source>
        <dbReference type="EMBL" id="VFB15584.1"/>
    </source>
</evidence>
<dbReference type="EMBL" id="CAACYI010000001">
    <property type="protein sequence ID" value="VFB15584.1"/>
    <property type="molecule type" value="Genomic_DNA"/>
</dbReference>
<organism evidence="2 3">
    <name type="scientific">Urinicoccus massiliensis</name>
    <dbReference type="NCBI Taxonomy" id="1723382"/>
    <lineage>
        <taxon>Bacteria</taxon>
        <taxon>Bacillati</taxon>
        <taxon>Bacillota</taxon>
        <taxon>Tissierellia</taxon>
        <taxon>Tissierellales</taxon>
        <taxon>Peptoniphilaceae</taxon>
        <taxon>Urinicoccus</taxon>
    </lineage>
</organism>
<protein>
    <submittedName>
        <fullName evidence="2">NurA domain</fullName>
    </submittedName>
</protein>
<accession>A0A8H2QX96</accession>
<reference evidence="2 3" key="1">
    <citation type="submission" date="2019-02" db="EMBL/GenBank/DDBJ databases">
        <authorList>
            <consortium name="Pathogen Informatics"/>
        </authorList>
    </citation>
    <scope>NUCLEOTIDE SEQUENCE [LARGE SCALE GENOMIC DNA]</scope>
    <source>
        <strain evidence="2 3">3012STDY7089603</strain>
    </source>
</reference>
<dbReference type="Pfam" id="PF09376">
    <property type="entry name" value="NurA"/>
    <property type="match status" value="1"/>
</dbReference>
<feature type="domain" description="NurA" evidence="1">
    <location>
        <begin position="59"/>
        <end position="284"/>
    </location>
</feature>
<proteinExistence type="predicted"/>
<dbReference type="SMART" id="SM00933">
    <property type="entry name" value="NurA"/>
    <property type="match status" value="1"/>
</dbReference>
<comment type="caution">
    <text evidence="2">The sequence shown here is derived from an EMBL/GenBank/DDBJ whole genome shotgun (WGS) entry which is preliminary data.</text>
</comment>
<evidence type="ECO:0000313" key="3">
    <source>
        <dbReference type="Proteomes" id="UP000377798"/>
    </source>
</evidence>
<keyword evidence="3" id="KW-1185">Reference proteome</keyword>
<evidence type="ECO:0000259" key="1">
    <source>
        <dbReference type="SMART" id="SM00933"/>
    </source>
</evidence>
<dbReference type="AlphaFoldDB" id="A0A8H2QX96"/>
<dbReference type="InterPro" id="IPR018977">
    <property type="entry name" value="NurA_domain"/>
</dbReference>